<protein>
    <submittedName>
        <fullName evidence="2">Uncharacterized protein</fullName>
    </submittedName>
</protein>
<gene>
    <name evidence="2" type="ORF">F0357_17915</name>
</gene>
<evidence type="ECO:0000313" key="2">
    <source>
        <dbReference type="EMBL" id="MQT14493.1"/>
    </source>
</evidence>
<keyword evidence="1" id="KW-1133">Transmembrane helix</keyword>
<accession>A0A6A7Y5K6</accession>
<comment type="caution">
    <text evidence="2">The sequence shown here is derived from an EMBL/GenBank/DDBJ whole genome shotgun (WGS) entry which is preliminary data.</text>
</comment>
<keyword evidence="1" id="KW-0472">Membrane</keyword>
<organism evidence="2 3">
    <name type="scientific">Segnochrobactrum spirostomi</name>
    <dbReference type="NCBI Taxonomy" id="2608987"/>
    <lineage>
        <taxon>Bacteria</taxon>
        <taxon>Pseudomonadati</taxon>
        <taxon>Pseudomonadota</taxon>
        <taxon>Alphaproteobacteria</taxon>
        <taxon>Hyphomicrobiales</taxon>
        <taxon>Segnochrobactraceae</taxon>
        <taxon>Segnochrobactrum</taxon>
    </lineage>
</organism>
<proteinExistence type="predicted"/>
<evidence type="ECO:0000313" key="3">
    <source>
        <dbReference type="Proteomes" id="UP000332515"/>
    </source>
</evidence>
<keyword evidence="1" id="KW-0812">Transmembrane</keyword>
<sequence length="152" mass="15682">MTFPPEKEPSNAASPSEAARFEALVAAYGADPARWPQERRAAALTFAATEAGRALLDRARALDDALLRLAVPPPSRALEARVLAAGPRRVALRVKLRRLLIGSGLVGIGMAGLLTGAAAVFAITPAPVVSGSEISTAFGSLETDTRAGQEGP</sequence>
<dbReference type="Proteomes" id="UP000332515">
    <property type="component" value="Unassembled WGS sequence"/>
</dbReference>
<dbReference type="RefSeq" id="WP_153485324.1">
    <property type="nucleotide sequence ID" value="NZ_VWNA01000001.1"/>
</dbReference>
<dbReference type="EMBL" id="VWNA01000001">
    <property type="protein sequence ID" value="MQT14493.1"/>
    <property type="molecule type" value="Genomic_DNA"/>
</dbReference>
<keyword evidence="3" id="KW-1185">Reference proteome</keyword>
<evidence type="ECO:0000256" key="1">
    <source>
        <dbReference type="SAM" id="Phobius"/>
    </source>
</evidence>
<reference evidence="2 3" key="1">
    <citation type="submission" date="2019-09" db="EMBL/GenBank/DDBJ databases">
        <title>Segnochrobactrum spirostomi gen. nov., sp. nov., isolated from the ciliate Spirostomum cf. yagiui and description of a novel family, Segnochrobactraceae fam. nov. within the order Rhizobiales of the class Alphaproteobacteria.</title>
        <authorList>
            <person name="Akter S."/>
            <person name="Shazib S.U.A."/>
            <person name="Shin M.K."/>
        </authorList>
    </citation>
    <scope>NUCLEOTIDE SEQUENCE [LARGE SCALE GENOMIC DNA]</scope>
    <source>
        <strain evidence="2 3">Sp-1</strain>
    </source>
</reference>
<feature type="transmembrane region" description="Helical" evidence="1">
    <location>
        <begin position="99"/>
        <end position="123"/>
    </location>
</feature>
<name>A0A6A7Y5K6_9HYPH</name>
<dbReference type="AlphaFoldDB" id="A0A6A7Y5K6"/>